<name>A0A8J3I413_9CHLR</name>
<proteinExistence type="predicted"/>
<evidence type="ECO:0000313" key="1">
    <source>
        <dbReference type="EMBL" id="GHO46440.1"/>
    </source>
</evidence>
<gene>
    <name evidence="1" type="ORF">KSX_46030</name>
</gene>
<dbReference type="AlphaFoldDB" id="A0A8J3I413"/>
<sequence>MLHRLSGVVNFIIADISGPEIAPELITLSKRDQTPIIPLASTQEDTQSLRNSPLFAQSWVYRPPFFYQNSEELRTTLTERMVTTAQSRLLERQQLLERLFPYLQGKP</sequence>
<organism evidence="1 2">
    <name type="scientific">Ktedonospora formicarum</name>
    <dbReference type="NCBI Taxonomy" id="2778364"/>
    <lineage>
        <taxon>Bacteria</taxon>
        <taxon>Bacillati</taxon>
        <taxon>Chloroflexota</taxon>
        <taxon>Ktedonobacteria</taxon>
        <taxon>Ktedonobacterales</taxon>
        <taxon>Ktedonobacteraceae</taxon>
        <taxon>Ktedonospora</taxon>
    </lineage>
</organism>
<evidence type="ECO:0000313" key="2">
    <source>
        <dbReference type="Proteomes" id="UP000612362"/>
    </source>
</evidence>
<dbReference type="Proteomes" id="UP000612362">
    <property type="component" value="Unassembled WGS sequence"/>
</dbReference>
<keyword evidence="2" id="KW-1185">Reference proteome</keyword>
<reference evidence="1" key="1">
    <citation type="submission" date="2020-10" db="EMBL/GenBank/DDBJ databases">
        <title>Taxonomic study of unclassified bacteria belonging to the class Ktedonobacteria.</title>
        <authorList>
            <person name="Yabe S."/>
            <person name="Wang C.M."/>
            <person name="Zheng Y."/>
            <person name="Sakai Y."/>
            <person name="Cavaletti L."/>
            <person name="Monciardini P."/>
            <person name="Donadio S."/>
        </authorList>
    </citation>
    <scope>NUCLEOTIDE SEQUENCE</scope>
    <source>
        <strain evidence="1">SOSP1-1</strain>
    </source>
</reference>
<dbReference type="RefSeq" id="WP_220195821.1">
    <property type="nucleotide sequence ID" value="NZ_BNJF01000002.1"/>
</dbReference>
<dbReference type="EMBL" id="BNJF01000002">
    <property type="protein sequence ID" value="GHO46440.1"/>
    <property type="molecule type" value="Genomic_DNA"/>
</dbReference>
<protein>
    <submittedName>
        <fullName evidence="1">Uncharacterized protein</fullName>
    </submittedName>
</protein>
<accession>A0A8J3I413</accession>
<comment type="caution">
    <text evidence="1">The sequence shown here is derived from an EMBL/GenBank/DDBJ whole genome shotgun (WGS) entry which is preliminary data.</text>
</comment>